<dbReference type="GO" id="GO:0005829">
    <property type="term" value="C:cytosol"/>
    <property type="evidence" value="ECO:0007669"/>
    <property type="project" value="TreeGrafter"/>
</dbReference>
<dbReference type="InterPro" id="IPR036926">
    <property type="entry name" value="Thymidate_synth/dCMP_Mease_sf"/>
</dbReference>
<dbReference type="PRINTS" id="PR00108">
    <property type="entry name" value="THYMDSNTHASE"/>
</dbReference>
<dbReference type="UniPathway" id="UPA00575"/>
<dbReference type="PANTHER" id="PTHR11548">
    <property type="entry name" value="THYMIDYLATE SYNTHASE 1"/>
    <property type="match status" value="1"/>
</dbReference>
<reference evidence="7" key="1">
    <citation type="submission" date="2017-09" db="EMBL/GenBank/DDBJ databases">
        <title>Depth-based differentiation of microbial function through sediment-hosted aquifers and enrichment of novel symbionts in the deep terrestrial subsurface.</title>
        <authorList>
            <person name="Probst A.J."/>
            <person name="Ladd B."/>
            <person name="Jarett J.K."/>
            <person name="Geller-Mcgrath D.E."/>
            <person name="Sieber C.M.K."/>
            <person name="Emerson J.B."/>
            <person name="Anantharaman K."/>
            <person name="Thomas B.C."/>
            <person name="Malmstrom R."/>
            <person name="Stieglmeier M."/>
            <person name="Klingl A."/>
            <person name="Woyke T."/>
            <person name="Ryan C.M."/>
            <person name="Banfield J.F."/>
        </authorList>
    </citation>
    <scope>NUCLEOTIDE SEQUENCE [LARGE SCALE GENOMIC DNA]</scope>
</reference>
<dbReference type="GO" id="GO:0032259">
    <property type="term" value="P:methylation"/>
    <property type="evidence" value="ECO:0007669"/>
    <property type="project" value="UniProtKB-KW"/>
</dbReference>
<comment type="subunit">
    <text evidence="4">Homodimer.</text>
</comment>
<protein>
    <recommendedName>
        <fullName evidence="1 4">Thymidylate synthase</fullName>
        <shortName evidence="4">TS</shortName>
        <shortName evidence="4">TSase</shortName>
        <ecNumber evidence="1 4">2.1.1.45</ecNumber>
    </recommendedName>
</protein>
<keyword evidence="4" id="KW-0545">Nucleotide biosynthesis</keyword>
<evidence type="ECO:0000259" key="5">
    <source>
        <dbReference type="Pfam" id="PF00303"/>
    </source>
</evidence>
<dbReference type="AlphaFoldDB" id="A0A2M8GN91"/>
<keyword evidence="3 4" id="KW-0808">Transferase</keyword>
<proteinExistence type="inferred from homology"/>
<evidence type="ECO:0000313" key="7">
    <source>
        <dbReference type="Proteomes" id="UP000229370"/>
    </source>
</evidence>
<dbReference type="EMBL" id="PFQK01000032">
    <property type="protein sequence ID" value="PJC82037.1"/>
    <property type="molecule type" value="Genomic_DNA"/>
</dbReference>
<keyword evidence="4" id="KW-0963">Cytoplasm</keyword>
<dbReference type="PANTHER" id="PTHR11548:SF1">
    <property type="entry name" value="THYMIDYLATE SYNTHASE 1"/>
    <property type="match status" value="1"/>
</dbReference>
<dbReference type="InterPro" id="IPR045097">
    <property type="entry name" value="Thymidate_synth/dCMP_Mease"/>
</dbReference>
<feature type="binding site" description="in other chain" evidence="4">
    <location>
        <begin position="230"/>
        <end position="233"/>
    </location>
    <ligand>
        <name>dUMP</name>
        <dbReference type="ChEBI" id="CHEBI:246422"/>
        <note>ligand shared between dimeric partners</note>
    </ligand>
</feature>
<evidence type="ECO:0000256" key="2">
    <source>
        <dbReference type="ARBA" id="ARBA00022603"/>
    </source>
</evidence>
<dbReference type="InterPro" id="IPR000398">
    <property type="entry name" value="Thymidylate_synthase"/>
</dbReference>
<name>A0A2M8GN91_9BACT</name>
<dbReference type="Proteomes" id="UP000229370">
    <property type="component" value="Unassembled WGS sequence"/>
</dbReference>
<evidence type="ECO:0000256" key="3">
    <source>
        <dbReference type="ARBA" id="ARBA00022679"/>
    </source>
</evidence>
<feature type="binding site" evidence="4">
    <location>
        <position position="327"/>
    </location>
    <ligand>
        <name>(6R)-5,10-methylene-5,6,7,8-tetrahydrofolate</name>
        <dbReference type="ChEBI" id="CHEBI:15636"/>
    </ligand>
</feature>
<dbReference type="GO" id="GO:0006235">
    <property type="term" value="P:dTTP biosynthetic process"/>
    <property type="evidence" value="ECO:0007669"/>
    <property type="project" value="UniProtKB-UniRule"/>
</dbReference>
<organism evidence="6 7">
    <name type="scientific">Candidatus Roizmanbacteria bacterium CG_4_8_14_3_um_filter_36_10</name>
    <dbReference type="NCBI Taxonomy" id="1974834"/>
    <lineage>
        <taxon>Bacteria</taxon>
        <taxon>Candidatus Roizmaniibacteriota</taxon>
    </lineage>
</organism>
<dbReference type="SUPFAM" id="SSF55831">
    <property type="entry name" value="Thymidylate synthase/dCMP hydroxymethylase"/>
    <property type="match status" value="1"/>
</dbReference>
<sequence length="343" mass="40301">MKTHPEYQYLSLLKEILGKGVRKVDRGTGDASYSLFGKQIRFNLAKGFPLLTTKKVYWKGVLHELYWFMSGQTNIRYLVDNDVHIWDDYPYKIFKLKSKILNPKSKTNSKFKIPITKEEFIEKIKTDNKFAKKWGELPRIYGEMWRRWPCNLREEKLQGKPTRRTIDQLAWAINEIVEDPACHNAIVTSWNPEYLYTMARYRDTSFFPICHNMYQLNVNDGKLSLQLYQRSADLFLGVPFNIASYALLCMIIAKVVGYQPGDFIHTFGDVHIYEIHLNQVKEQLKRKPLPFPKVSFNHDFKTVDDFKPEYVILENYQSHPSIKASLSVTGGYYGKHKNIFNVE</sequence>
<feature type="binding site" evidence="4">
    <location>
        <position position="233"/>
    </location>
    <ligand>
        <name>(6R)-5,10-methylene-5,6,7,8-tetrahydrofolate</name>
        <dbReference type="ChEBI" id="CHEBI:15636"/>
    </ligand>
</feature>
<feature type="active site" description="Nucleophile" evidence="4">
    <location>
        <position position="210"/>
    </location>
</feature>
<evidence type="ECO:0000256" key="4">
    <source>
        <dbReference type="HAMAP-Rule" id="MF_00008"/>
    </source>
</evidence>
<dbReference type="GO" id="GO:0006231">
    <property type="term" value="P:dTMP biosynthetic process"/>
    <property type="evidence" value="ECO:0007669"/>
    <property type="project" value="UniProtKB-UniRule"/>
</dbReference>
<comment type="function">
    <text evidence="4">Catalyzes the reductive methylation of 2'-deoxyuridine-5'-monophosphate (dUMP) to 2'-deoxythymidine-5'-monophosphate (dTMP) while utilizing 5,10-methylenetetrahydrofolate (mTHF) as the methyl donor and reductant in the reaction, yielding dihydrofolate (DHF) as a by-product. This enzymatic reaction provides an intracellular de novo source of dTMP, an essential precursor for DNA biosynthesis.</text>
</comment>
<feature type="binding site" description="in other chain" evidence="4">
    <location>
        <position position="241"/>
    </location>
    <ligand>
        <name>dUMP</name>
        <dbReference type="ChEBI" id="CHEBI:246422"/>
        <note>ligand shared between dimeric partners</note>
    </ligand>
</feature>
<comment type="subcellular location">
    <subcellularLocation>
        <location evidence="4">Cytoplasm</location>
    </subcellularLocation>
</comment>
<feature type="domain" description="Thymidylate synthase/dCMP hydroxymethylase" evidence="5">
    <location>
        <begin position="8"/>
        <end position="328"/>
    </location>
</feature>
<comment type="caution">
    <text evidence="6">The sequence shown here is derived from an EMBL/GenBank/DDBJ whole genome shotgun (WGS) entry which is preliminary data.</text>
</comment>
<comment type="caution">
    <text evidence="4">Lacks conserved residue(s) required for the propagation of feature annotation.</text>
</comment>
<dbReference type="HAMAP" id="MF_00008">
    <property type="entry name" value="Thymidy_synth_bact"/>
    <property type="match status" value="1"/>
</dbReference>
<dbReference type="InterPro" id="IPR023451">
    <property type="entry name" value="Thymidate_synth/dCMP_Mease_dom"/>
</dbReference>
<dbReference type="NCBIfam" id="NF002496">
    <property type="entry name" value="PRK01827.1-2"/>
    <property type="match status" value="1"/>
</dbReference>
<dbReference type="EC" id="2.1.1.45" evidence="1 4"/>
<dbReference type="Pfam" id="PF00303">
    <property type="entry name" value="Thymidylat_synt"/>
    <property type="match status" value="1"/>
</dbReference>
<evidence type="ECO:0000313" key="6">
    <source>
        <dbReference type="EMBL" id="PJC82037.1"/>
    </source>
</evidence>
<dbReference type="GO" id="GO:0004799">
    <property type="term" value="F:thymidylate synthase activity"/>
    <property type="evidence" value="ECO:0007669"/>
    <property type="project" value="UniProtKB-UniRule"/>
</dbReference>
<comment type="similarity">
    <text evidence="4">Belongs to the thymidylate synthase family. Bacterial-type ThyA subfamily.</text>
</comment>
<feature type="binding site" description="in other chain" evidence="4">
    <location>
        <begin position="271"/>
        <end position="273"/>
    </location>
    <ligand>
        <name>dUMP</name>
        <dbReference type="ChEBI" id="CHEBI:246422"/>
        <note>ligand shared between dimeric partners</note>
    </ligand>
</feature>
<comment type="catalytic activity">
    <reaction evidence="4">
        <text>dUMP + (6R)-5,10-methylene-5,6,7,8-tetrahydrofolate = 7,8-dihydrofolate + dTMP</text>
        <dbReference type="Rhea" id="RHEA:12104"/>
        <dbReference type="ChEBI" id="CHEBI:15636"/>
        <dbReference type="ChEBI" id="CHEBI:57451"/>
        <dbReference type="ChEBI" id="CHEBI:63528"/>
        <dbReference type="ChEBI" id="CHEBI:246422"/>
        <dbReference type="EC" id="2.1.1.45"/>
    </reaction>
</comment>
<dbReference type="CDD" id="cd00351">
    <property type="entry name" value="TS_Pyrimidine_HMase"/>
    <property type="match status" value="1"/>
</dbReference>
<keyword evidence="2 4" id="KW-0489">Methyltransferase</keyword>
<gene>
    <name evidence="4" type="primary">thyA</name>
    <name evidence="6" type="ORF">CO007_01685</name>
</gene>
<dbReference type="NCBIfam" id="TIGR03284">
    <property type="entry name" value="thym_sym"/>
    <property type="match status" value="1"/>
</dbReference>
<comment type="pathway">
    <text evidence="4">Pyrimidine metabolism; dTTP biosynthesis.</text>
</comment>
<accession>A0A2M8GN91</accession>
<dbReference type="Gene3D" id="3.30.572.10">
    <property type="entry name" value="Thymidylate synthase/dCMP hydroxymethylase domain"/>
    <property type="match status" value="1"/>
</dbReference>
<evidence type="ECO:0000256" key="1">
    <source>
        <dbReference type="ARBA" id="ARBA00011947"/>
    </source>
</evidence>